<sequence length="185" mass="21111">MAILFWSCKDTYKRSGQEKVPLVYPVGIAEDFDLTYTEAREQLGSEDSATSRVIAVLNSPLNNNYENLVFPYQTFPKGLVIDFFNESGEKSIIKADFGIIYAATNVIDLQGNVVIESHDGKKLETTQLYWDQDQDWIFTQEKFKFTNPEDGTIMDGEGMDFNKDISFFNAHKTFGLMTLKEQPND</sequence>
<evidence type="ECO:0000313" key="2">
    <source>
        <dbReference type="Proteomes" id="UP001595814"/>
    </source>
</evidence>
<organism evidence="1 2">
    <name type="scientific">Euzebyella saccharophila</name>
    <dbReference type="NCBI Taxonomy" id="679664"/>
    <lineage>
        <taxon>Bacteria</taxon>
        <taxon>Pseudomonadati</taxon>
        <taxon>Bacteroidota</taxon>
        <taxon>Flavobacteriia</taxon>
        <taxon>Flavobacteriales</taxon>
        <taxon>Flavobacteriaceae</taxon>
        <taxon>Euzebyella</taxon>
    </lineage>
</organism>
<dbReference type="Gene3D" id="2.60.450.10">
    <property type="entry name" value="Lipopolysaccharide (LPS) transport protein A like domain"/>
    <property type="match status" value="1"/>
</dbReference>
<proteinExistence type="predicted"/>
<dbReference type="NCBIfam" id="TIGR04409">
    <property type="entry name" value="LptC_YrbK"/>
    <property type="match status" value="1"/>
</dbReference>
<dbReference type="InterPro" id="IPR026265">
    <property type="entry name" value="LptC"/>
</dbReference>
<protein>
    <submittedName>
        <fullName evidence="1">LPS export ABC transporter periplasmic protein LptC</fullName>
    </submittedName>
</protein>
<reference evidence="2" key="1">
    <citation type="journal article" date="2019" name="Int. J. Syst. Evol. Microbiol.">
        <title>The Global Catalogue of Microorganisms (GCM) 10K type strain sequencing project: providing services to taxonomists for standard genome sequencing and annotation.</title>
        <authorList>
            <consortium name="The Broad Institute Genomics Platform"/>
            <consortium name="The Broad Institute Genome Sequencing Center for Infectious Disease"/>
            <person name="Wu L."/>
            <person name="Ma J."/>
        </authorList>
    </citation>
    <scope>NUCLEOTIDE SEQUENCE [LARGE SCALE GENOMIC DNA]</scope>
    <source>
        <strain evidence="2">CECT 7477</strain>
    </source>
</reference>
<dbReference type="RefSeq" id="WP_225621119.1">
    <property type="nucleotide sequence ID" value="NZ_JACYFJ010000001.1"/>
</dbReference>
<dbReference type="Proteomes" id="UP001595814">
    <property type="component" value="Unassembled WGS sequence"/>
</dbReference>
<evidence type="ECO:0000313" key="1">
    <source>
        <dbReference type="EMBL" id="MFC4095149.1"/>
    </source>
</evidence>
<dbReference type="EMBL" id="JBHSAW010000004">
    <property type="protein sequence ID" value="MFC4095149.1"/>
    <property type="molecule type" value="Genomic_DNA"/>
</dbReference>
<gene>
    <name evidence="1" type="primary">lptC</name>
    <name evidence="1" type="ORF">ACFOUT_04640</name>
</gene>
<name>A0ABV8JQX5_9FLAO</name>
<accession>A0ABV8JQX5</accession>
<keyword evidence="2" id="KW-1185">Reference proteome</keyword>
<dbReference type="InterPro" id="IPR010664">
    <property type="entry name" value="LipoPS_assembly_LptC-rel"/>
</dbReference>
<comment type="caution">
    <text evidence="1">The sequence shown here is derived from an EMBL/GenBank/DDBJ whole genome shotgun (WGS) entry which is preliminary data.</text>
</comment>
<dbReference type="Pfam" id="PF06835">
    <property type="entry name" value="LptC"/>
    <property type="match status" value="1"/>
</dbReference>